<proteinExistence type="predicted"/>
<dbReference type="AlphaFoldDB" id="Q1JYV4"/>
<evidence type="ECO:0000259" key="2">
    <source>
        <dbReference type="Pfam" id="PF13690"/>
    </source>
</evidence>
<reference evidence="3" key="1">
    <citation type="submission" date="2006-05" db="EMBL/GenBank/DDBJ databases">
        <title>Annotation of the draft genome assembly of Desulfuromonas acetoxidans DSM 684.</title>
        <authorList>
            <consortium name="US DOE Joint Genome Institute (JGI-ORNL)"/>
            <person name="Larimer F."/>
            <person name="Land M."/>
            <person name="Hauser L."/>
        </authorList>
    </citation>
    <scope>NUCLEOTIDE SEQUENCE [LARGE SCALE GENOMIC DNA]</scope>
    <source>
        <strain evidence="3">DSM 684</strain>
    </source>
</reference>
<dbReference type="GO" id="GO:0006935">
    <property type="term" value="P:chemotaxis"/>
    <property type="evidence" value="ECO:0007669"/>
    <property type="project" value="UniProtKB-KW"/>
</dbReference>
<dbReference type="OrthoDB" id="9790435at2"/>
<dbReference type="PANTHER" id="PTHR39452:SF1">
    <property type="entry name" value="CHEY-P PHOSPHATASE CHEX"/>
    <property type="match status" value="1"/>
</dbReference>
<dbReference type="Proteomes" id="UP000005695">
    <property type="component" value="Unassembled WGS sequence"/>
</dbReference>
<evidence type="ECO:0000313" key="3">
    <source>
        <dbReference type="EMBL" id="EAT15540.1"/>
    </source>
</evidence>
<keyword evidence="1" id="KW-0145">Chemotaxis</keyword>
<keyword evidence="4" id="KW-1185">Reference proteome</keyword>
<dbReference type="RefSeq" id="WP_006000924.1">
    <property type="nucleotide sequence ID" value="NZ_AAEW02000010.1"/>
</dbReference>
<dbReference type="InterPro" id="IPR028051">
    <property type="entry name" value="CheX-like_dom"/>
</dbReference>
<reference evidence="3" key="2">
    <citation type="submission" date="2006-05" db="EMBL/GenBank/DDBJ databases">
        <title>Sequencing of the draft genome and assembly of Desulfuromonas acetoxidans DSM 684.</title>
        <authorList>
            <consortium name="US DOE Joint Genome Institute (JGI-PGF)"/>
            <person name="Copeland A."/>
            <person name="Lucas S."/>
            <person name="Lapidus A."/>
            <person name="Barry K."/>
            <person name="Detter J.C."/>
            <person name="Glavina del Rio T."/>
            <person name="Hammon N."/>
            <person name="Israni S."/>
            <person name="Dalin E."/>
            <person name="Tice H."/>
            <person name="Bruce D."/>
            <person name="Pitluck S."/>
            <person name="Richardson P."/>
        </authorList>
    </citation>
    <scope>NUCLEOTIDE SEQUENCE [LARGE SCALE GENOMIC DNA]</scope>
    <source>
        <strain evidence="3">DSM 684</strain>
    </source>
</reference>
<dbReference type="EMBL" id="AAEW02000010">
    <property type="protein sequence ID" value="EAT15540.1"/>
    <property type="molecule type" value="Genomic_DNA"/>
</dbReference>
<protein>
    <recommendedName>
        <fullName evidence="2">Chemotaxis phosphatase CheX-like domain-containing protein</fullName>
    </recommendedName>
</protein>
<comment type="caution">
    <text evidence="3">The sequence shown here is derived from an EMBL/GenBank/DDBJ whole genome shotgun (WGS) entry which is preliminary data.</text>
</comment>
<dbReference type="InterPro" id="IPR038756">
    <property type="entry name" value="CheX-like"/>
</dbReference>
<evidence type="ECO:0000313" key="4">
    <source>
        <dbReference type="Proteomes" id="UP000005695"/>
    </source>
</evidence>
<dbReference type="InterPro" id="IPR028976">
    <property type="entry name" value="CheC-like_sf"/>
</dbReference>
<gene>
    <name evidence="3" type="ORF">Dace_1402</name>
</gene>
<dbReference type="PANTHER" id="PTHR39452">
    <property type="entry name" value="CHEY-P PHOSPHATASE CHEX"/>
    <property type="match status" value="1"/>
</dbReference>
<dbReference type="Gene3D" id="3.40.1550.10">
    <property type="entry name" value="CheC-like"/>
    <property type="match status" value="1"/>
</dbReference>
<dbReference type="Pfam" id="PF13690">
    <property type="entry name" value="CheX"/>
    <property type="match status" value="1"/>
</dbReference>
<organism evidence="3 4">
    <name type="scientific">Desulfuromonas acetoxidans (strain DSM 684 / 11070)</name>
    <dbReference type="NCBI Taxonomy" id="281689"/>
    <lineage>
        <taxon>Bacteria</taxon>
        <taxon>Pseudomonadati</taxon>
        <taxon>Thermodesulfobacteriota</taxon>
        <taxon>Desulfuromonadia</taxon>
        <taxon>Desulfuromonadales</taxon>
        <taxon>Desulfuromonadaceae</taxon>
        <taxon>Desulfuromonas</taxon>
    </lineage>
</organism>
<dbReference type="CDD" id="cd17906">
    <property type="entry name" value="CheX"/>
    <property type="match status" value="1"/>
</dbReference>
<evidence type="ECO:0000256" key="1">
    <source>
        <dbReference type="ARBA" id="ARBA00022500"/>
    </source>
</evidence>
<sequence>MDLEQMTIDSTREVFETMIMLEVTPQPAMPVLVSNFTDSVSGMVGLAGSCKGMIAIHAPDDVAMDITTRFLGLDVDEVNEDVTDAFGELANMLAGNIKMVLDESGKDITLSVPSYVFGADYHVECTAEADWVMVPFESDSGEFLVQLQIEKS</sequence>
<name>Q1JYV4_DESA6</name>
<feature type="domain" description="Chemotaxis phosphatase CheX-like" evidence="2">
    <location>
        <begin position="40"/>
        <end position="137"/>
    </location>
</feature>
<accession>Q1JYV4</accession>
<dbReference type="SUPFAM" id="SSF103039">
    <property type="entry name" value="CheC-like"/>
    <property type="match status" value="1"/>
</dbReference>